<name>A0A0E9SBJ2_ANGAN</name>
<accession>A0A0E9SBJ2</accession>
<organism evidence="1">
    <name type="scientific">Anguilla anguilla</name>
    <name type="common">European freshwater eel</name>
    <name type="synonym">Muraena anguilla</name>
    <dbReference type="NCBI Taxonomy" id="7936"/>
    <lineage>
        <taxon>Eukaryota</taxon>
        <taxon>Metazoa</taxon>
        <taxon>Chordata</taxon>
        <taxon>Craniata</taxon>
        <taxon>Vertebrata</taxon>
        <taxon>Euteleostomi</taxon>
        <taxon>Actinopterygii</taxon>
        <taxon>Neopterygii</taxon>
        <taxon>Teleostei</taxon>
        <taxon>Anguilliformes</taxon>
        <taxon>Anguillidae</taxon>
        <taxon>Anguilla</taxon>
    </lineage>
</organism>
<proteinExistence type="predicted"/>
<dbReference type="EMBL" id="GBXM01069970">
    <property type="protein sequence ID" value="JAH38607.1"/>
    <property type="molecule type" value="Transcribed_RNA"/>
</dbReference>
<protein>
    <submittedName>
        <fullName evidence="1">Uncharacterized protein</fullName>
    </submittedName>
</protein>
<reference evidence="1" key="2">
    <citation type="journal article" date="2015" name="Fish Shellfish Immunol.">
        <title>Early steps in the European eel (Anguilla anguilla)-Vibrio vulnificus interaction in the gills: Role of the RtxA13 toxin.</title>
        <authorList>
            <person name="Callol A."/>
            <person name="Pajuelo D."/>
            <person name="Ebbesson L."/>
            <person name="Teles M."/>
            <person name="MacKenzie S."/>
            <person name="Amaro C."/>
        </authorList>
    </citation>
    <scope>NUCLEOTIDE SEQUENCE</scope>
</reference>
<evidence type="ECO:0000313" key="1">
    <source>
        <dbReference type="EMBL" id="JAH38607.1"/>
    </source>
</evidence>
<reference evidence="1" key="1">
    <citation type="submission" date="2014-11" db="EMBL/GenBank/DDBJ databases">
        <authorList>
            <person name="Amaro Gonzalez C."/>
        </authorList>
    </citation>
    <scope>NUCLEOTIDE SEQUENCE</scope>
</reference>
<sequence>MFFYIWYSVNKHTS</sequence>